<feature type="region of interest" description="Disordered" evidence="1">
    <location>
        <begin position="1"/>
        <end position="44"/>
    </location>
</feature>
<feature type="domain" description="Complementary sex determiner C-terminal" evidence="2">
    <location>
        <begin position="292"/>
        <end position="427"/>
    </location>
</feature>
<dbReference type="AlphaFoldDB" id="A0A026WXG5"/>
<feature type="region of interest" description="Disordered" evidence="1">
    <location>
        <begin position="73"/>
        <end position="132"/>
    </location>
</feature>
<reference evidence="4 6" key="1">
    <citation type="journal article" date="2014" name="Curr. Biol.">
        <title>The genome of the clonal raider ant Cerapachys biroi.</title>
        <authorList>
            <person name="Oxley P.R."/>
            <person name="Ji L."/>
            <person name="Fetter-Pruneda I."/>
            <person name="McKenzie S.K."/>
            <person name="Li C."/>
            <person name="Hu H."/>
            <person name="Zhang G."/>
            <person name="Kronauer D.J."/>
        </authorList>
    </citation>
    <scope>NUCLEOTIDE SEQUENCE [LARGE SCALE GENOMIC DNA]</scope>
</reference>
<dbReference type="OMA" id="HSWHRER"/>
<evidence type="ECO:0000259" key="2">
    <source>
        <dbReference type="Pfam" id="PF11671"/>
    </source>
</evidence>
<dbReference type="Proteomes" id="UP000053097">
    <property type="component" value="Unassembled WGS sequence"/>
</dbReference>
<organism evidence="4 6">
    <name type="scientific">Ooceraea biroi</name>
    <name type="common">Clonal raider ant</name>
    <name type="synonym">Cerapachys biroi</name>
    <dbReference type="NCBI Taxonomy" id="2015173"/>
    <lineage>
        <taxon>Eukaryota</taxon>
        <taxon>Metazoa</taxon>
        <taxon>Ecdysozoa</taxon>
        <taxon>Arthropoda</taxon>
        <taxon>Hexapoda</taxon>
        <taxon>Insecta</taxon>
        <taxon>Pterygota</taxon>
        <taxon>Neoptera</taxon>
        <taxon>Endopterygota</taxon>
        <taxon>Hymenoptera</taxon>
        <taxon>Apocrita</taxon>
        <taxon>Aculeata</taxon>
        <taxon>Formicoidea</taxon>
        <taxon>Formicidae</taxon>
        <taxon>Dorylinae</taxon>
        <taxon>Ooceraea</taxon>
    </lineage>
</organism>
<keyword evidence="6" id="KW-1185">Reference proteome</keyword>
<evidence type="ECO:0000259" key="3">
    <source>
        <dbReference type="Pfam" id="PF12278"/>
    </source>
</evidence>
<dbReference type="Proteomes" id="UP000279307">
    <property type="component" value="Chromosome 2"/>
</dbReference>
<protein>
    <recommendedName>
        <fullName evidence="8">Complementary sex determination N-terminal domain-containing protein</fullName>
    </recommendedName>
</protein>
<evidence type="ECO:0000313" key="6">
    <source>
        <dbReference type="Proteomes" id="UP000053097"/>
    </source>
</evidence>
<dbReference type="STRING" id="2015173.A0A026WXG5"/>
<reference evidence="5 7" key="2">
    <citation type="journal article" date="2018" name="Genome Res.">
        <title>The genomic architecture and molecular evolution of ant odorant receptors.</title>
        <authorList>
            <person name="McKenzie S.K."/>
            <person name="Kronauer D.J.C."/>
        </authorList>
    </citation>
    <scope>NUCLEOTIDE SEQUENCE [LARGE SCALE GENOMIC DNA]</scope>
    <source>
        <strain evidence="5">Clonal line C1</strain>
    </source>
</reference>
<feature type="compositionally biased region" description="Basic and acidic residues" evidence="1">
    <location>
        <begin position="31"/>
        <end position="44"/>
    </location>
</feature>
<gene>
    <name evidence="5" type="ORF">DMN91_001907</name>
    <name evidence="4" type="ORF">X777_13957</name>
</gene>
<evidence type="ECO:0008006" key="8">
    <source>
        <dbReference type="Google" id="ProtNLM"/>
    </source>
</evidence>
<accession>A0A026WXG5</accession>
<dbReference type="InterPro" id="IPR022063">
    <property type="entry name" value="Sex_determin_N"/>
</dbReference>
<dbReference type="EMBL" id="QOIP01000002">
    <property type="protein sequence ID" value="RLU25749.1"/>
    <property type="molecule type" value="Genomic_DNA"/>
</dbReference>
<dbReference type="InterPro" id="IPR021007">
    <property type="entry name" value="Sex_determ_C"/>
</dbReference>
<dbReference type="Pfam" id="PF11671">
    <property type="entry name" value="Apis_Csd"/>
    <property type="match status" value="1"/>
</dbReference>
<sequence>MNPTRSTNLRRDEESKSVQNKGYNAGSFLHSRTEEEKQRRREQWKIQQELERRHEKLKQQKIIEYEKKRAEALKYAKEKSSHRSRSRSSSTSPSHSWHRERSTSSISKSGTMFEKLDGSTSGTVPLFKGPEGPLVKITTTELRRIKVDIRRNIPEKGPITELKRDILDPEDVIVKRRDDEGSKPIFDRAEIKQSKSNVNEVEEQRTVVAIDRNQSASSKSHTSRRRSSSLSPLRNRSYSPAHLSFDQSRPRRDSKYRESARIDYRDYHKIDGGNGIEKHRDYKEKYVERDASKRNINRSRSRERDSHSRQCMEEKPYRDRYYDRSSERSHERRERERDRNRNKRESRSRERRDLTPHYIEPVHVPIYYSNFPRPIVVSPMVPVRGQIPPMGRGRHLMAPVRPFSPRFVPPDMYRFGPPPNPRYGPMF</sequence>
<proteinExistence type="predicted"/>
<feature type="compositionally biased region" description="Basic and acidic residues" evidence="1">
    <location>
        <begin position="300"/>
        <end position="352"/>
    </location>
</feature>
<evidence type="ECO:0000313" key="4">
    <source>
        <dbReference type="EMBL" id="EZA60717.1"/>
    </source>
</evidence>
<feature type="compositionally biased region" description="Basic and acidic residues" evidence="1">
    <location>
        <begin position="248"/>
        <end position="260"/>
    </location>
</feature>
<evidence type="ECO:0000313" key="5">
    <source>
        <dbReference type="EMBL" id="RLU25749.1"/>
    </source>
</evidence>
<dbReference type="EMBL" id="KK107069">
    <property type="protein sequence ID" value="EZA60717.1"/>
    <property type="molecule type" value="Genomic_DNA"/>
</dbReference>
<reference evidence="5" key="3">
    <citation type="submission" date="2018-07" db="EMBL/GenBank/DDBJ databases">
        <authorList>
            <person name="Mckenzie S.K."/>
            <person name="Kronauer D.J.C."/>
        </authorList>
    </citation>
    <scope>NUCLEOTIDE SEQUENCE</scope>
    <source>
        <strain evidence="5">Clonal line C1</strain>
    </source>
</reference>
<feature type="region of interest" description="Disordered" evidence="1">
    <location>
        <begin position="195"/>
        <end position="260"/>
    </location>
</feature>
<dbReference type="Pfam" id="PF12278">
    <property type="entry name" value="SDP_N"/>
    <property type="match status" value="1"/>
</dbReference>
<feature type="compositionally biased region" description="Low complexity" evidence="1">
    <location>
        <begin position="228"/>
        <end position="239"/>
    </location>
</feature>
<name>A0A026WXG5_OOCBI</name>
<evidence type="ECO:0000313" key="7">
    <source>
        <dbReference type="Proteomes" id="UP000279307"/>
    </source>
</evidence>
<feature type="region of interest" description="Disordered" evidence="1">
    <location>
        <begin position="281"/>
        <end position="352"/>
    </location>
</feature>
<feature type="domain" description="Complementary sex determination N-terminal" evidence="3">
    <location>
        <begin position="37"/>
        <end position="177"/>
    </location>
</feature>
<feature type="compositionally biased region" description="Basic and acidic residues" evidence="1">
    <location>
        <begin position="281"/>
        <end position="293"/>
    </location>
</feature>
<evidence type="ECO:0000256" key="1">
    <source>
        <dbReference type="SAM" id="MobiDB-lite"/>
    </source>
</evidence>
<dbReference type="OrthoDB" id="8194777at2759"/>